<evidence type="ECO:0000256" key="4">
    <source>
        <dbReference type="HAMAP-Rule" id="MF_01113"/>
    </source>
</evidence>
<evidence type="ECO:0000313" key="8">
    <source>
        <dbReference type="Proteomes" id="UP001343724"/>
    </source>
</evidence>
<dbReference type="EMBL" id="JAYMFH010000003">
    <property type="protein sequence ID" value="MEC4294322.1"/>
    <property type="molecule type" value="Genomic_DNA"/>
</dbReference>
<feature type="binding site" evidence="4">
    <location>
        <position position="115"/>
    </location>
    <ligand>
        <name>Mg(2+)</name>
        <dbReference type="ChEBI" id="CHEBI:18420"/>
    </ligand>
</feature>
<evidence type="ECO:0000313" key="7">
    <source>
        <dbReference type="EMBL" id="MEC4294322.1"/>
    </source>
</evidence>
<sequence length="471" mass="50646">MSDSSPSLPPWEGPAILLVDLDAFFASVEQLDHPAWRGKPVIVGGDADFHGVVSTCSYEARAFGVRSAMASSIARTLCPDAIWTHGHFHRYREVSTAIMVILHDETPHVQQVSIDEAFMDVTPTAVNIEHPVAVAQRIQERVAALGVTCSIGVGTSKSVAKIASDRDKPHGLTVVFPGTEEAFLEELPVRTLSGVGAAAEKTLHAHGIRTLGQMGRADRALLGKVFGKNGEMMRDRALGRDRSIVAEDDEVKSVSNEMTYARDLDNRTDIEAALSTISAKVGRRLRRKGLKGRTVAVKVRYDNRTTRSAQCQLPAPTNDDIAFTPVVHRLIGELWAPGMRVRLLGVAISHFDDPAAPVQESLFDLAAIDETERADGGSSSGGTFSRNGSPTSNGISSPNANPSSGGTSRAQGARPAASAPLIRDEEKRRNLLAATDALQERFGDGTVRFGFELRQSDNTTGSSSKNVEDYK</sequence>
<proteinExistence type="inferred from homology"/>
<dbReference type="Pfam" id="PF11799">
    <property type="entry name" value="IMS_C"/>
    <property type="match status" value="1"/>
</dbReference>
<dbReference type="Gene3D" id="3.40.1170.60">
    <property type="match status" value="1"/>
</dbReference>
<dbReference type="Gene3D" id="1.10.150.20">
    <property type="entry name" value="5' to 3' exonuclease, C-terminal subdomain"/>
    <property type="match status" value="1"/>
</dbReference>
<feature type="region of interest" description="Disordered" evidence="5">
    <location>
        <begin position="452"/>
        <end position="471"/>
    </location>
</feature>
<keyword evidence="4" id="KW-0238">DNA-binding</keyword>
<dbReference type="Proteomes" id="UP001343724">
    <property type="component" value="Unassembled WGS sequence"/>
</dbReference>
<feature type="binding site" evidence="4">
    <location>
        <position position="20"/>
    </location>
    <ligand>
        <name>Mg(2+)</name>
        <dbReference type="ChEBI" id="CHEBI:18420"/>
    </ligand>
</feature>
<dbReference type="SUPFAM" id="SSF100879">
    <property type="entry name" value="Lesion bypass DNA polymerase (Y-family), little finger domain"/>
    <property type="match status" value="1"/>
</dbReference>
<feature type="site" description="Substrate discrimination" evidence="4">
    <location>
        <position position="25"/>
    </location>
</feature>
<keyword evidence="4" id="KW-0963">Cytoplasm</keyword>
<dbReference type="HAMAP" id="MF_01113">
    <property type="entry name" value="DNApol_IV"/>
    <property type="match status" value="1"/>
</dbReference>
<organism evidence="7 8">
    <name type="scientific">Adlercreutzia shanghongiae</name>
    <dbReference type="NCBI Taxonomy" id="3111773"/>
    <lineage>
        <taxon>Bacteria</taxon>
        <taxon>Bacillati</taxon>
        <taxon>Actinomycetota</taxon>
        <taxon>Coriobacteriia</taxon>
        <taxon>Eggerthellales</taxon>
        <taxon>Eggerthellaceae</taxon>
        <taxon>Adlercreutzia</taxon>
    </lineage>
</organism>
<dbReference type="Pfam" id="PF00817">
    <property type="entry name" value="IMS"/>
    <property type="match status" value="1"/>
</dbReference>
<dbReference type="InterPro" id="IPR022880">
    <property type="entry name" value="DNApol_IV"/>
</dbReference>
<keyword evidence="4 7" id="KW-0548">Nucleotidyltransferase</keyword>
<dbReference type="InterPro" id="IPR050116">
    <property type="entry name" value="DNA_polymerase-Y"/>
</dbReference>
<dbReference type="GO" id="GO:0003887">
    <property type="term" value="F:DNA-directed DNA polymerase activity"/>
    <property type="evidence" value="ECO:0007669"/>
    <property type="project" value="UniProtKB-EC"/>
</dbReference>
<dbReference type="InterPro" id="IPR043128">
    <property type="entry name" value="Rev_trsase/Diguanyl_cyclase"/>
</dbReference>
<keyword evidence="4 7" id="KW-0808">Transferase</keyword>
<dbReference type="Gene3D" id="3.30.1490.100">
    <property type="entry name" value="DNA polymerase, Y-family, little finger domain"/>
    <property type="match status" value="1"/>
</dbReference>
<dbReference type="InterPro" id="IPR043502">
    <property type="entry name" value="DNA/RNA_pol_sf"/>
</dbReference>
<comment type="caution">
    <text evidence="7">The sequence shown here is derived from an EMBL/GenBank/DDBJ whole genome shotgun (WGS) entry which is preliminary data.</text>
</comment>
<keyword evidence="4" id="KW-0227">DNA damage</keyword>
<keyword evidence="4" id="KW-0479">Metal-binding</keyword>
<dbReference type="PROSITE" id="PS50173">
    <property type="entry name" value="UMUC"/>
    <property type="match status" value="1"/>
</dbReference>
<feature type="compositionally biased region" description="Polar residues" evidence="5">
    <location>
        <begin position="381"/>
        <end position="410"/>
    </location>
</feature>
<comment type="subunit">
    <text evidence="4">Monomer.</text>
</comment>
<dbReference type="NCBIfam" id="NF002677">
    <property type="entry name" value="PRK02406.1"/>
    <property type="match status" value="1"/>
</dbReference>
<dbReference type="SUPFAM" id="SSF56672">
    <property type="entry name" value="DNA/RNA polymerases"/>
    <property type="match status" value="1"/>
</dbReference>
<feature type="domain" description="UmuC" evidence="6">
    <location>
        <begin position="16"/>
        <end position="196"/>
    </location>
</feature>
<comment type="function">
    <text evidence="2 4">Poorly processive, error-prone DNA polymerase involved in untargeted mutagenesis. Copies undamaged DNA at stalled replication forks, which arise in vivo from mismatched or misaligned primer ends. These misaligned primers can be extended by PolIV. Exhibits no 3'-5' exonuclease (proofreading) activity. May be involved in translesional synthesis, in conjunction with the beta clamp from PolIII.</text>
</comment>
<evidence type="ECO:0000256" key="1">
    <source>
        <dbReference type="ARBA" id="ARBA00010945"/>
    </source>
</evidence>
<keyword evidence="4" id="KW-0239">DNA-directed DNA polymerase</keyword>
<evidence type="ECO:0000259" key="6">
    <source>
        <dbReference type="PROSITE" id="PS50173"/>
    </source>
</evidence>
<dbReference type="InterPro" id="IPR001126">
    <property type="entry name" value="UmuC"/>
</dbReference>
<keyword evidence="4" id="KW-0234">DNA repair</keyword>
<dbReference type="CDD" id="cd03586">
    <property type="entry name" value="PolY_Pol_IV_kappa"/>
    <property type="match status" value="1"/>
</dbReference>
<keyword evidence="4" id="KW-0515">Mutator protein</keyword>
<dbReference type="RefSeq" id="WP_326454422.1">
    <property type="nucleotide sequence ID" value="NZ_JAYMFH010000003.1"/>
</dbReference>
<keyword evidence="4" id="KW-0460">Magnesium</keyword>
<feature type="region of interest" description="Disordered" evidence="5">
    <location>
        <begin position="372"/>
        <end position="425"/>
    </location>
</feature>
<comment type="similarity">
    <text evidence="1 4">Belongs to the DNA polymerase type-Y family.</text>
</comment>
<protein>
    <recommendedName>
        <fullName evidence="4">DNA polymerase IV</fullName>
        <shortName evidence="4">Pol IV</shortName>
        <ecNumber evidence="4">2.7.7.7</ecNumber>
    </recommendedName>
</protein>
<dbReference type="EC" id="2.7.7.7" evidence="4"/>
<dbReference type="Gene3D" id="3.30.70.270">
    <property type="match status" value="1"/>
</dbReference>
<feature type="active site" evidence="4">
    <location>
        <position position="116"/>
    </location>
</feature>
<evidence type="ECO:0000256" key="2">
    <source>
        <dbReference type="ARBA" id="ARBA00025589"/>
    </source>
</evidence>
<comment type="subcellular location">
    <subcellularLocation>
        <location evidence="4">Cytoplasm</location>
    </subcellularLocation>
</comment>
<name>A0ABU6IXI8_9ACTN</name>
<reference evidence="7 8" key="1">
    <citation type="submission" date="2024-01" db="EMBL/GenBank/DDBJ databases">
        <title>novel species in genus Adlercreutzia.</title>
        <authorList>
            <person name="Liu X."/>
        </authorList>
    </citation>
    <scope>NUCLEOTIDE SEQUENCE [LARGE SCALE GENOMIC DNA]</scope>
    <source>
        <strain evidence="7 8">R22</strain>
    </source>
</reference>
<gene>
    <name evidence="4 7" type="primary">dinB</name>
    <name evidence="7" type="ORF">VJ920_03240</name>
</gene>
<dbReference type="PANTHER" id="PTHR11076:SF33">
    <property type="entry name" value="DNA POLYMERASE KAPPA"/>
    <property type="match status" value="1"/>
</dbReference>
<feature type="compositionally biased region" description="Polar residues" evidence="5">
    <location>
        <begin position="456"/>
        <end position="465"/>
    </location>
</feature>
<evidence type="ECO:0000256" key="3">
    <source>
        <dbReference type="ARBA" id="ARBA00049244"/>
    </source>
</evidence>
<dbReference type="PANTHER" id="PTHR11076">
    <property type="entry name" value="DNA REPAIR POLYMERASE UMUC / TRANSFERASE FAMILY MEMBER"/>
    <property type="match status" value="1"/>
</dbReference>
<keyword evidence="8" id="KW-1185">Reference proteome</keyword>
<dbReference type="InterPro" id="IPR017961">
    <property type="entry name" value="DNA_pol_Y-fam_little_finger"/>
</dbReference>
<comment type="cofactor">
    <cofactor evidence="4">
        <name>Mg(2+)</name>
        <dbReference type="ChEBI" id="CHEBI:18420"/>
    </cofactor>
    <text evidence="4">Binds 2 magnesium ions per subunit.</text>
</comment>
<keyword evidence="4" id="KW-0235">DNA replication</keyword>
<accession>A0ABU6IXI8</accession>
<dbReference type="InterPro" id="IPR036775">
    <property type="entry name" value="DNA_pol_Y-fam_lit_finger_sf"/>
</dbReference>
<comment type="catalytic activity">
    <reaction evidence="3 4">
        <text>DNA(n) + a 2'-deoxyribonucleoside 5'-triphosphate = DNA(n+1) + diphosphate</text>
        <dbReference type="Rhea" id="RHEA:22508"/>
        <dbReference type="Rhea" id="RHEA-COMP:17339"/>
        <dbReference type="Rhea" id="RHEA-COMP:17340"/>
        <dbReference type="ChEBI" id="CHEBI:33019"/>
        <dbReference type="ChEBI" id="CHEBI:61560"/>
        <dbReference type="ChEBI" id="CHEBI:173112"/>
        <dbReference type="EC" id="2.7.7.7"/>
    </reaction>
</comment>
<evidence type="ECO:0000256" key="5">
    <source>
        <dbReference type="SAM" id="MobiDB-lite"/>
    </source>
</evidence>